<dbReference type="PANTHER" id="PTHR42917:SF2">
    <property type="entry name" value="2,4-DIENOYL-COA REDUCTASE [(2E)-ENOYL-COA-PRODUCING]"/>
    <property type="match status" value="1"/>
</dbReference>
<organism evidence="12">
    <name type="scientific">human gut metagenome</name>
    <dbReference type="NCBI Taxonomy" id="408170"/>
    <lineage>
        <taxon>unclassified sequences</taxon>
        <taxon>metagenomes</taxon>
        <taxon>organismal metagenomes</taxon>
    </lineage>
</organism>
<dbReference type="Pfam" id="PF00724">
    <property type="entry name" value="Oxidored_FMN"/>
    <property type="match status" value="1"/>
</dbReference>
<dbReference type="SUPFAM" id="SSF51395">
    <property type="entry name" value="FMN-linked oxidoreductases"/>
    <property type="match status" value="1"/>
</dbReference>
<dbReference type="CDD" id="cd02803">
    <property type="entry name" value="OYE_like_FMN_family"/>
    <property type="match status" value="1"/>
</dbReference>
<dbReference type="Gene3D" id="3.50.50.60">
    <property type="entry name" value="FAD/NAD(P)-binding domain"/>
    <property type="match status" value="1"/>
</dbReference>
<evidence type="ECO:0000256" key="1">
    <source>
        <dbReference type="ARBA" id="ARBA00001917"/>
    </source>
</evidence>
<dbReference type="PRINTS" id="PR00469">
    <property type="entry name" value="PNDRDTASEII"/>
</dbReference>
<evidence type="ECO:0000256" key="9">
    <source>
        <dbReference type="ARBA" id="ARBA00023014"/>
    </source>
</evidence>
<dbReference type="InterPro" id="IPR051793">
    <property type="entry name" value="NADH:flavin_oxidoreductase"/>
</dbReference>
<protein>
    <submittedName>
        <fullName evidence="12">2-enoate reductase</fullName>
    </submittedName>
</protein>
<dbReference type="GO" id="GO:0051536">
    <property type="term" value="F:iron-sulfur cluster binding"/>
    <property type="evidence" value="ECO:0007669"/>
    <property type="project" value="UniProtKB-KW"/>
</dbReference>
<dbReference type="GO" id="GO:0046872">
    <property type="term" value="F:metal ion binding"/>
    <property type="evidence" value="ECO:0007669"/>
    <property type="project" value="UniProtKB-KW"/>
</dbReference>
<keyword evidence="8" id="KW-0408">Iron</keyword>
<comment type="caution">
    <text evidence="12">The sequence shown here is derived from an EMBL/GenBank/DDBJ whole genome shotgun (WGS) entry which is preliminary data.</text>
</comment>
<evidence type="ECO:0000256" key="5">
    <source>
        <dbReference type="ARBA" id="ARBA00022643"/>
    </source>
</evidence>
<feature type="domain" description="NADH:flavin oxidoreductase/NADH oxidase N-terminal" evidence="10">
    <location>
        <begin position="20"/>
        <end position="276"/>
    </location>
</feature>
<dbReference type="Gene3D" id="3.20.20.70">
    <property type="entry name" value="Aldolase class I"/>
    <property type="match status" value="1"/>
</dbReference>
<dbReference type="AlphaFoldDB" id="K1SUX7"/>
<keyword evidence="7" id="KW-0560">Oxidoreductase</keyword>
<comment type="cofactor">
    <cofactor evidence="2">
        <name>[4Fe-4S] cluster</name>
        <dbReference type="ChEBI" id="CHEBI:49883"/>
    </cofactor>
</comment>
<keyword evidence="6" id="KW-0479">Metal-binding</keyword>
<dbReference type="PRINTS" id="PR00368">
    <property type="entry name" value="FADPNR"/>
</dbReference>
<evidence type="ECO:0000313" key="12">
    <source>
        <dbReference type="EMBL" id="EKC57565.1"/>
    </source>
</evidence>
<evidence type="ECO:0000256" key="2">
    <source>
        <dbReference type="ARBA" id="ARBA00001966"/>
    </source>
</evidence>
<accession>K1SUX7</accession>
<dbReference type="GO" id="GO:0016491">
    <property type="term" value="F:oxidoreductase activity"/>
    <property type="evidence" value="ECO:0007669"/>
    <property type="project" value="UniProtKB-KW"/>
</dbReference>
<feature type="domain" description="FAD/NAD(P)-binding" evidence="11">
    <location>
        <begin position="323"/>
        <end position="554"/>
    </location>
</feature>
<dbReference type="EMBL" id="AJWY01009715">
    <property type="protein sequence ID" value="EKC57565.1"/>
    <property type="molecule type" value="Genomic_DNA"/>
</dbReference>
<dbReference type="PANTHER" id="PTHR42917">
    <property type="entry name" value="2,4-DIENOYL-COA REDUCTASE"/>
    <property type="match status" value="1"/>
</dbReference>
<reference evidence="12" key="1">
    <citation type="journal article" date="2013" name="Environ. Microbiol.">
        <title>Microbiota from the distal guts of lean and obese adolescents exhibit partial functional redundancy besides clear differences in community structure.</title>
        <authorList>
            <person name="Ferrer M."/>
            <person name="Ruiz A."/>
            <person name="Lanza F."/>
            <person name="Haange S.B."/>
            <person name="Oberbach A."/>
            <person name="Till H."/>
            <person name="Bargiela R."/>
            <person name="Campoy C."/>
            <person name="Segura M.T."/>
            <person name="Richter M."/>
            <person name="von Bergen M."/>
            <person name="Seifert J."/>
            <person name="Suarez A."/>
        </authorList>
    </citation>
    <scope>NUCLEOTIDE SEQUENCE</scope>
</reference>
<keyword evidence="9" id="KW-0411">Iron-sulfur</keyword>
<comment type="similarity">
    <text evidence="3">In the N-terminal section; belongs to the NADH:flavin oxidoreductase/NADH oxidase family.</text>
</comment>
<sequence>YLTPKLAQGIYGTYFDSKRIIPHLTGMTERIHCYGAKAIAQLSSGTGRNAHPSQCGGVPFSASAVPAVFNPKILCRPLTIEEIKEIMKSWQLAAEIAANAGYDAIEVHGHVGYIIDQFLTPLWNKREDEYGGSDENRARFALEILQAIKRGAGNDMPVIYRISMDHRIPGGRTLEDSKRLIKILGENGVDAFDVDCGCYEHPDFVYPTFYRGDACMEYVCDTAREATDKPILNSGNHTPQTAKHLIESGRADFAMMGRPLIADPYLPRKLMENREEDVRPCIRCNEECIGRIWGRYSKLSCAVNPQANEEHAFRIVKTETPKNVVVIGGGPGGMEAARVAALKGNHVTLYERNELGGTLNLPAQAQFKTRLKALIEYYKTQMRKLGVTVVHQEIDIDSPVLAAADKIIAATGAHSVVPPIPGAHGANVIDIKDAHRDPAAIKGKKIAICGGGLSGSDFALEMATEYGKQCTIIEMKPDVAMDMVFINQHSLKIYLKDAGVVTRTNTRVSEIVENGVRVINEHGEQELIEADVVVAAFGMAPNTELTNALKQKYNKKLVCV</sequence>
<keyword evidence="5" id="KW-0288">FMN</keyword>
<dbReference type="GO" id="GO:0010181">
    <property type="term" value="F:FMN binding"/>
    <property type="evidence" value="ECO:0007669"/>
    <property type="project" value="InterPro"/>
</dbReference>
<keyword evidence="4" id="KW-0285">Flavoprotein</keyword>
<dbReference type="Pfam" id="PF07992">
    <property type="entry name" value="Pyr_redox_2"/>
    <property type="match status" value="1"/>
</dbReference>
<evidence type="ECO:0000256" key="8">
    <source>
        <dbReference type="ARBA" id="ARBA00023004"/>
    </source>
</evidence>
<dbReference type="Gene3D" id="3.40.50.720">
    <property type="entry name" value="NAD(P)-binding Rossmann-like Domain"/>
    <property type="match status" value="1"/>
</dbReference>
<evidence type="ECO:0000256" key="3">
    <source>
        <dbReference type="ARBA" id="ARBA00011048"/>
    </source>
</evidence>
<name>K1SUX7_9ZZZZ</name>
<feature type="non-terminal residue" evidence="12">
    <location>
        <position position="560"/>
    </location>
</feature>
<dbReference type="InterPro" id="IPR001155">
    <property type="entry name" value="OxRdtase_FMN_N"/>
</dbReference>
<dbReference type="InterPro" id="IPR036188">
    <property type="entry name" value="FAD/NAD-bd_sf"/>
</dbReference>
<dbReference type="InterPro" id="IPR023753">
    <property type="entry name" value="FAD/NAD-binding_dom"/>
</dbReference>
<comment type="cofactor">
    <cofactor evidence="1">
        <name>FMN</name>
        <dbReference type="ChEBI" id="CHEBI:58210"/>
    </cofactor>
</comment>
<evidence type="ECO:0000256" key="6">
    <source>
        <dbReference type="ARBA" id="ARBA00022723"/>
    </source>
</evidence>
<dbReference type="SUPFAM" id="SSF51905">
    <property type="entry name" value="FAD/NAD(P)-binding domain"/>
    <property type="match status" value="1"/>
</dbReference>
<gene>
    <name evidence="12" type="ORF">LEA_14298</name>
</gene>
<evidence type="ECO:0000259" key="10">
    <source>
        <dbReference type="Pfam" id="PF00724"/>
    </source>
</evidence>
<proteinExistence type="inferred from homology"/>
<dbReference type="InterPro" id="IPR013785">
    <property type="entry name" value="Aldolase_TIM"/>
</dbReference>
<evidence type="ECO:0000256" key="4">
    <source>
        <dbReference type="ARBA" id="ARBA00022630"/>
    </source>
</evidence>
<evidence type="ECO:0000256" key="7">
    <source>
        <dbReference type="ARBA" id="ARBA00023002"/>
    </source>
</evidence>
<evidence type="ECO:0000259" key="11">
    <source>
        <dbReference type="Pfam" id="PF07992"/>
    </source>
</evidence>
<feature type="non-terminal residue" evidence="12">
    <location>
        <position position="1"/>
    </location>
</feature>